<keyword evidence="2" id="KW-1185">Reference proteome</keyword>
<evidence type="ECO:0000313" key="2">
    <source>
        <dbReference type="Proteomes" id="UP001177260"/>
    </source>
</evidence>
<reference evidence="1 2" key="1">
    <citation type="journal article" date="2023" name="ACS Omega">
        <title>Identification of the Neoaspergillic Acid Biosynthesis Gene Cluster by Establishing an In Vitro CRISPR-Ribonucleoprotein Genetic System in Aspergillus melleus.</title>
        <authorList>
            <person name="Yuan B."/>
            <person name="Grau M.F."/>
            <person name="Murata R.M."/>
            <person name="Torok T."/>
            <person name="Venkateswaran K."/>
            <person name="Stajich J.E."/>
            <person name="Wang C.C.C."/>
        </authorList>
    </citation>
    <scope>NUCLEOTIDE SEQUENCE [LARGE SCALE GENOMIC DNA]</scope>
    <source>
        <strain evidence="1 2">IMV 1140</strain>
    </source>
</reference>
<comment type="caution">
    <text evidence="1">The sequence shown here is derived from an EMBL/GenBank/DDBJ whole genome shotgun (WGS) entry which is preliminary data.</text>
</comment>
<accession>A0ACC3B2K9</accession>
<dbReference type="EMBL" id="JAOPJF010000030">
    <property type="protein sequence ID" value="KAK1144509.1"/>
    <property type="molecule type" value="Genomic_DNA"/>
</dbReference>
<protein>
    <submittedName>
        <fullName evidence="1">Two-component response regulator SSK1p</fullName>
    </submittedName>
</protein>
<name>A0ACC3B2K9_9EURO</name>
<dbReference type="Proteomes" id="UP001177260">
    <property type="component" value="Unassembled WGS sequence"/>
</dbReference>
<proteinExistence type="predicted"/>
<organism evidence="1 2">
    <name type="scientific">Aspergillus melleus</name>
    <dbReference type="NCBI Taxonomy" id="138277"/>
    <lineage>
        <taxon>Eukaryota</taxon>
        <taxon>Fungi</taxon>
        <taxon>Dikarya</taxon>
        <taxon>Ascomycota</taxon>
        <taxon>Pezizomycotina</taxon>
        <taxon>Eurotiomycetes</taxon>
        <taxon>Eurotiomycetidae</taxon>
        <taxon>Eurotiales</taxon>
        <taxon>Aspergillaceae</taxon>
        <taxon>Aspergillus</taxon>
        <taxon>Aspergillus subgen. Circumdati</taxon>
    </lineage>
</organism>
<gene>
    <name evidence="1" type="primary">MgSsk1</name>
    <name evidence="1" type="ORF">N8T08_005382</name>
</gene>
<evidence type="ECO:0000313" key="1">
    <source>
        <dbReference type="EMBL" id="KAK1144509.1"/>
    </source>
</evidence>
<sequence>MATSMAQHPSFWVRFKQRLRRSTSLPPAKPNLHPDPNNSQNHNALHHTYSTASHPLPSPAVSATSVPLISRKNPSHRVVPSSSPQHSRFSSVDNGSATKTPQLKKEKTPPASPTEDPPRAQSRPNSPDAAASTHEEPRDTNVVATESDRHPSELVDSPPPSSGSTELPTSLAVDPPPPTSSLLLKPTPYEPTSPRGREQPALTPTVGEPLFTNPLSENPSAPIQLQPVPATSVSFSKRPSLGIRRQSLLATSNQQWISSLLEPGASSESGPPTSSQRVAAAAAATMIPRKIWVKRPGGSATLVPTTADALVDEVRDQVIMKYANSLGKTFDAPDITIRIVPREGANKQATPDRSLSPEESLVTVVDAYYPGGQTVEEALVIDMPQRRTPKPSPRHNIYYHHSEPGEHGEYFPLMPVNASVPTPPTHPNNSTTSVNAHQAPAISIINTGKAPLLPSPGSRGSRHPRRPPLTRHTTNSPTMLGSASGPKESVATPSSQPAPPVPSPPGPPAPESPQNKVLTPPARVASPRPRPSKPKKSNSQSLSAAFGGLIEGTVPPINVLIVEDNVINQRLLEAFMKRLSVRWKCAANGQEAVQKWQQGGFHLVLMDIQLPVMNGLDATKEIRRLERLNGIGVFPKTASGRSSAASANATSPAERDTSMADPLKEEDTLQDLSLFKSPVIIVALTASSLQSDRHEALAAGCNDFLTKPVRFEWLEQKVTEWGCMQALIDFEGWRKWRGFVDDTQAPSPVSDGPRSPMQIGTEGGSRKPSPAMPPTPTPAPGSSKPNGTSIVKPTPTDTEQDDSSGNGSSGIPDSPASPPVSTGPVDEPTDSPDV</sequence>